<evidence type="ECO:0000313" key="3">
    <source>
        <dbReference type="Proteomes" id="UP001529510"/>
    </source>
</evidence>
<keyword evidence="3" id="KW-1185">Reference proteome</keyword>
<comment type="caution">
    <text evidence="2">The sequence shown here is derived from an EMBL/GenBank/DDBJ whole genome shotgun (WGS) entry which is preliminary data.</text>
</comment>
<protein>
    <submittedName>
        <fullName evidence="2">Uncharacterized protein</fullName>
    </submittedName>
</protein>
<dbReference type="Proteomes" id="UP001529510">
    <property type="component" value="Unassembled WGS sequence"/>
</dbReference>
<reference evidence="2 3" key="1">
    <citation type="submission" date="2024-05" db="EMBL/GenBank/DDBJ databases">
        <title>Genome sequencing and assembly of Indian major carp, Cirrhinus mrigala (Hamilton, 1822).</title>
        <authorList>
            <person name="Mohindra V."/>
            <person name="Chowdhury L.M."/>
            <person name="Lal K."/>
            <person name="Jena J.K."/>
        </authorList>
    </citation>
    <scope>NUCLEOTIDE SEQUENCE [LARGE SCALE GENOMIC DNA]</scope>
    <source>
        <strain evidence="2">CM1030</strain>
        <tissue evidence="2">Blood</tissue>
    </source>
</reference>
<name>A0ABD0NV38_CIRMR</name>
<proteinExistence type="predicted"/>
<feature type="compositionally biased region" description="Basic and acidic residues" evidence="1">
    <location>
        <begin position="17"/>
        <end position="26"/>
    </location>
</feature>
<gene>
    <name evidence="2" type="ORF">M9458_041128</name>
</gene>
<dbReference type="EMBL" id="JAMKFB020000020">
    <property type="protein sequence ID" value="KAL0165375.1"/>
    <property type="molecule type" value="Genomic_DNA"/>
</dbReference>
<feature type="region of interest" description="Disordered" evidence="1">
    <location>
        <begin position="1"/>
        <end position="32"/>
    </location>
</feature>
<sequence>DPAGFGGVAYRRVRRQQQADRSEDPAAGRAAGGLPAHIAAQRGQQAAVAAHRLLQHRPEDIRARRLRR</sequence>
<feature type="non-terminal residue" evidence="2">
    <location>
        <position position="68"/>
    </location>
</feature>
<evidence type="ECO:0000256" key="1">
    <source>
        <dbReference type="SAM" id="MobiDB-lite"/>
    </source>
</evidence>
<evidence type="ECO:0000313" key="2">
    <source>
        <dbReference type="EMBL" id="KAL0165375.1"/>
    </source>
</evidence>
<feature type="non-terminal residue" evidence="2">
    <location>
        <position position="1"/>
    </location>
</feature>
<accession>A0ABD0NV38</accession>
<dbReference type="AlphaFoldDB" id="A0ABD0NV38"/>
<organism evidence="2 3">
    <name type="scientific">Cirrhinus mrigala</name>
    <name type="common">Mrigala</name>
    <dbReference type="NCBI Taxonomy" id="683832"/>
    <lineage>
        <taxon>Eukaryota</taxon>
        <taxon>Metazoa</taxon>
        <taxon>Chordata</taxon>
        <taxon>Craniata</taxon>
        <taxon>Vertebrata</taxon>
        <taxon>Euteleostomi</taxon>
        <taxon>Actinopterygii</taxon>
        <taxon>Neopterygii</taxon>
        <taxon>Teleostei</taxon>
        <taxon>Ostariophysi</taxon>
        <taxon>Cypriniformes</taxon>
        <taxon>Cyprinidae</taxon>
        <taxon>Labeoninae</taxon>
        <taxon>Labeonini</taxon>
        <taxon>Cirrhinus</taxon>
    </lineage>
</organism>